<evidence type="ECO:0000256" key="2">
    <source>
        <dbReference type="ARBA" id="ARBA00022649"/>
    </source>
</evidence>
<protein>
    <submittedName>
        <fullName evidence="6">Uncharacterized protein with HEPN domain</fullName>
    </submittedName>
</protein>
<dbReference type="InterPro" id="IPR008201">
    <property type="entry name" value="HepT-like"/>
</dbReference>
<keyword evidence="2" id="KW-1277">Toxin-antitoxin system</keyword>
<sequence length="115" mass="12896">MPTDRPDIRFQDILDNIARIESHVAGIESERDFAGNPMAVDAVERCLMRISEAAVKLGNLAEELAPDQPWADIRGIGNRLRHDYDNVLAGLIWGVVRNRLDPLKHDCQAALRRLG</sequence>
<evidence type="ECO:0000256" key="1">
    <source>
        <dbReference type="ARBA" id="ARBA00022553"/>
    </source>
</evidence>
<dbReference type="Pfam" id="PF01934">
    <property type="entry name" value="HepT-like"/>
    <property type="match status" value="1"/>
</dbReference>
<comment type="caution">
    <text evidence="6">The sequence shown here is derived from an EMBL/GenBank/DDBJ whole genome shotgun (WGS) entry which is preliminary data.</text>
</comment>
<evidence type="ECO:0000313" key="7">
    <source>
        <dbReference type="Proteomes" id="UP000277424"/>
    </source>
</evidence>
<name>A0A420WHW1_9PROT</name>
<evidence type="ECO:0000256" key="4">
    <source>
        <dbReference type="ARBA" id="ARBA00022741"/>
    </source>
</evidence>
<dbReference type="GO" id="GO:0004540">
    <property type="term" value="F:RNA nuclease activity"/>
    <property type="evidence" value="ECO:0007669"/>
    <property type="project" value="InterPro"/>
</dbReference>
<accession>A0A420WHW1</accession>
<keyword evidence="3" id="KW-0540">Nuclease</keyword>
<dbReference type="GO" id="GO:0016787">
    <property type="term" value="F:hydrolase activity"/>
    <property type="evidence" value="ECO:0007669"/>
    <property type="project" value="UniProtKB-KW"/>
</dbReference>
<dbReference type="InterPro" id="IPR051813">
    <property type="entry name" value="HepT_RNase_toxin"/>
</dbReference>
<evidence type="ECO:0000313" key="6">
    <source>
        <dbReference type="EMBL" id="RKQ70610.1"/>
    </source>
</evidence>
<evidence type="ECO:0000256" key="5">
    <source>
        <dbReference type="ARBA" id="ARBA00022801"/>
    </source>
</evidence>
<keyword evidence="1" id="KW-0597">Phosphoprotein</keyword>
<proteinExistence type="predicted"/>
<reference evidence="6 7" key="1">
    <citation type="submission" date="2018-10" db="EMBL/GenBank/DDBJ databases">
        <title>Comparative analysis of microorganisms from saline springs in Andes Mountain Range, Colombia.</title>
        <authorList>
            <person name="Rubin E."/>
        </authorList>
    </citation>
    <scope>NUCLEOTIDE SEQUENCE [LARGE SCALE GENOMIC DNA]</scope>
    <source>
        <strain evidence="6 7">USBA 36</strain>
    </source>
</reference>
<keyword evidence="4" id="KW-0547">Nucleotide-binding</keyword>
<dbReference type="RefSeq" id="WP_220660258.1">
    <property type="nucleotide sequence ID" value="NZ_RBIG01000002.1"/>
</dbReference>
<keyword evidence="5" id="KW-0378">Hydrolase</keyword>
<dbReference type="GO" id="GO:0000166">
    <property type="term" value="F:nucleotide binding"/>
    <property type="evidence" value="ECO:0007669"/>
    <property type="project" value="UniProtKB-KW"/>
</dbReference>
<dbReference type="GO" id="GO:0110001">
    <property type="term" value="C:toxin-antitoxin complex"/>
    <property type="evidence" value="ECO:0007669"/>
    <property type="project" value="InterPro"/>
</dbReference>
<dbReference type="EMBL" id="RBIG01000002">
    <property type="protein sequence ID" value="RKQ70610.1"/>
    <property type="molecule type" value="Genomic_DNA"/>
</dbReference>
<gene>
    <name evidence="6" type="ORF">BCL74_2560</name>
</gene>
<organism evidence="6 7">
    <name type="scientific">Oceanibaculum indicum</name>
    <dbReference type="NCBI Taxonomy" id="526216"/>
    <lineage>
        <taxon>Bacteria</taxon>
        <taxon>Pseudomonadati</taxon>
        <taxon>Pseudomonadota</taxon>
        <taxon>Alphaproteobacteria</taxon>
        <taxon>Rhodospirillales</taxon>
        <taxon>Oceanibaculaceae</taxon>
        <taxon>Oceanibaculum</taxon>
    </lineage>
</organism>
<dbReference type="PANTHER" id="PTHR34139">
    <property type="entry name" value="UPF0331 PROTEIN MJ0127"/>
    <property type="match status" value="1"/>
</dbReference>
<dbReference type="AlphaFoldDB" id="A0A420WHW1"/>
<dbReference type="PANTHER" id="PTHR34139:SF1">
    <property type="entry name" value="RNASE MJ1380-RELATED"/>
    <property type="match status" value="1"/>
</dbReference>
<evidence type="ECO:0000256" key="3">
    <source>
        <dbReference type="ARBA" id="ARBA00022722"/>
    </source>
</evidence>
<dbReference type="Proteomes" id="UP000277424">
    <property type="component" value="Unassembled WGS sequence"/>
</dbReference>